<organism evidence="3 4">
    <name type="scientific">Thermobaculum terrenum (strain ATCC BAA-798 / CCMEE 7001 / YNP1)</name>
    <dbReference type="NCBI Taxonomy" id="525904"/>
    <lineage>
        <taxon>Bacteria</taxon>
        <taxon>Bacillati</taxon>
        <taxon>Chloroflexota</taxon>
        <taxon>Chloroflexia</taxon>
        <taxon>Candidatus Thermobaculales</taxon>
        <taxon>Candidatus Thermobaculaceae</taxon>
        <taxon>Thermobaculum</taxon>
    </lineage>
</organism>
<evidence type="ECO:0000313" key="3">
    <source>
        <dbReference type="EMBL" id="ACZ42714.1"/>
    </source>
</evidence>
<dbReference type="SUPFAM" id="SSF55347">
    <property type="entry name" value="Glyceraldehyde-3-phosphate dehydrogenase-like, C-terminal domain"/>
    <property type="match status" value="1"/>
</dbReference>
<feature type="domain" description="GFO/IDH/MocA-like oxidoreductase" evidence="2">
    <location>
        <begin position="139"/>
        <end position="258"/>
    </location>
</feature>
<keyword evidence="4" id="KW-1185">Reference proteome</keyword>
<name>D1CD49_THET1</name>
<gene>
    <name evidence="3" type="ordered locus">Tter_1808</name>
</gene>
<dbReference type="Proteomes" id="UP000000323">
    <property type="component" value="Chromosome 1"/>
</dbReference>
<dbReference type="HOGENOM" id="CLU_023194_1_2_0"/>
<protein>
    <submittedName>
        <fullName evidence="3">Oxidoreductase domain protein</fullName>
    </submittedName>
</protein>
<proteinExistence type="predicted"/>
<dbReference type="Pfam" id="PF22725">
    <property type="entry name" value="GFO_IDH_MocA_C3"/>
    <property type="match status" value="1"/>
</dbReference>
<dbReference type="Pfam" id="PF01408">
    <property type="entry name" value="GFO_IDH_MocA"/>
    <property type="match status" value="1"/>
</dbReference>
<evidence type="ECO:0000259" key="1">
    <source>
        <dbReference type="Pfam" id="PF01408"/>
    </source>
</evidence>
<dbReference type="GO" id="GO:0000166">
    <property type="term" value="F:nucleotide binding"/>
    <property type="evidence" value="ECO:0007669"/>
    <property type="project" value="InterPro"/>
</dbReference>
<dbReference type="STRING" id="525904.Tter_1808"/>
<dbReference type="Gene3D" id="3.40.50.720">
    <property type="entry name" value="NAD(P)-binding Rossmann-like Domain"/>
    <property type="match status" value="1"/>
</dbReference>
<feature type="domain" description="Gfo/Idh/MocA-like oxidoreductase N-terminal" evidence="1">
    <location>
        <begin position="8"/>
        <end position="130"/>
    </location>
</feature>
<dbReference type="AlphaFoldDB" id="D1CD49"/>
<dbReference type="KEGG" id="ttr:Tter_1808"/>
<reference evidence="4" key="1">
    <citation type="journal article" date="2010" name="Stand. Genomic Sci.">
        <title>Complete genome sequence of 'Thermobaculum terrenum' type strain (YNP1).</title>
        <authorList>
            <person name="Kiss H."/>
            <person name="Cleland D."/>
            <person name="Lapidus A."/>
            <person name="Lucas S."/>
            <person name="Glavina Del Rio T."/>
            <person name="Nolan M."/>
            <person name="Tice H."/>
            <person name="Han C."/>
            <person name="Goodwin L."/>
            <person name="Pitluck S."/>
            <person name="Liolios K."/>
            <person name="Ivanova N."/>
            <person name="Mavromatis K."/>
            <person name="Ovchinnikova G."/>
            <person name="Pati A."/>
            <person name="Chen A."/>
            <person name="Palaniappan K."/>
            <person name="Land M."/>
            <person name="Hauser L."/>
            <person name="Chang Y."/>
            <person name="Jeffries C."/>
            <person name="Lu M."/>
            <person name="Brettin T."/>
            <person name="Detter J."/>
            <person name="Goker M."/>
            <person name="Tindall B."/>
            <person name="Beck B."/>
            <person name="McDermott T."/>
            <person name="Woyke T."/>
            <person name="Bristow J."/>
            <person name="Eisen J."/>
            <person name="Markowitz V."/>
            <person name="Hugenholtz P."/>
            <person name="Kyrpides N."/>
            <person name="Klenk H."/>
            <person name="Cheng J."/>
        </authorList>
    </citation>
    <scope>NUCLEOTIDE SEQUENCE [LARGE SCALE GENOMIC DNA]</scope>
    <source>
        <strain evidence="4">ATCC BAA-798 / YNP1</strain>
    </source>
</reference>
<dbReference type="eggNOG" id="COG0673">
    <property type="taxonomic scope" value="Bacteria"/>
</dbReference>
<dbReference type="InterPro" id="IPR055170">
    <property type="entry name" value="GFO_IDH_MocA-like_dom"/>
</dbReference>
<dbReference type="RefSeq" id="WP_012875746.1">
    <property type="nucleotide sequence ID" value="NC_013525.1"/>
</dbReference>
<accession>D1CD49</accession>
<dbReference type="Gene3D" id="3.30.360.10">
    <property type="entry name" value="Dihydrodipicolinate Reductase, domain 2"/>
    <property type="match status" value="1"/>
</dbReference>
<sequence length="344" mass="37545">MQEGQANIRVAMVGCGAVARWHASTLYRIPGVEIVALVDPSQENLNAMVKWIPQLSNVPTFSGPEEMFKAIGPDAVEICTPHTLHHEHVVMALEHGAHVLCEKPLACSVEHAQDIKQRAQDTGKVVMVSYQRRLDPGYNYIKNAITSGEIGDIQTISVICCQAWKKGTTGTWRQNPELSGGGMLMDSGSHLADVLLWLTSQPVESVYATVDNCDTPVDINSTSTIKFTNGTQAQFTVNGNLPITWIEEVLIIGTEGILKYESDPQHPWRTGRITHSKDGNLIQPLRLQMYSSPDEAWIAAIRGEGENPSPPDAGVRVAELTTAIYESARTGQAIKISDISPVGR</sequence>
<dbReference type="EMBL" id="CP001825">
    <property type="protein sequence ID" value="ACZ42714.1"/>
    <property type="molecule type" value="Genomic_DNA"/>
</dbReference>
<dbReference type="InterPro" id="IPR000683">
    <property type="entry name" value="Gfo/Idh/MocA-like_OxRdtase_N"/>
</dbReference>
<dbReference type="PANTHER" id="PTHR43377:SF1">
    <property type="entry name" value="BILIVERDIN REDUCTASE A"/>
    <property type="match status" value="1"/>
</dbReference>
<dbReference type="PANTHER" id="PTHR43377">
    <property type="entry name" value="BILIVERDIN REDUCTASE A"/>
    <property type="match status" value="1"/>
</dbReference>
<dbReference type="SUPFAM" id="SSF51735">
    <property type="entry name" value="NAD(P)-binding Rossmann-fold domains"/>
    <property type="match status" value="1"/>
</dbReference>
<evidence type="ECO:0000259" key="2">
    <source>
        <dbReference type="Pfam" id="PF22725"/>
    </source>
</evidence>
<dbReference type="InterPro" id="IPR036291">
    <property type="entry name" value="NAD(P)-bd_dom_sf"/>
</dbReference>
<evidence type="ECO:0000313" key="4">
    <source>
        <dbReference type="Proteomes" id="UP000000323"/>
    </source>
</evidence>
<dbReference type="InterPro" id="IPR051450">
    <property type="entry name" value="Gfo/Idh/MocA_Oxidoreductases"/>
</dbReference>